<dbReference type="FunCoup" id="A0A7N4NFK4">
    <property type="interactions" value="3238"/>
</dbReference>
<dbReference type="AlphaFoldDB" id="A0A7N4NFK4"/>
<feature type="region of interest" description="Disordered" evidence="15">
    <location>
        <begin position="315"/>
        <end position="369"/>
    </location>
</feature>
<dbReference type="GO" id="GO:0005793">
    <property type="term" value="C:endoplasmic reticulum-Golgi intermediate compartment"/>
    <property type="evidence" value="ECO:0007669"/>
    <property type="project" value="UniProtKB-SubCell"/>
</dbReference>
<dbReference type="GO" id="GO:0007030">
    <property type="term" value="P:Golgi organization"/>
    <property type="evidence" value="ECO:0007669"/>
    <property type="project" value="Ensembl"/>
</dbReference>
<dbReference type="Proteomes" id="UP000007648">
    <property type="component" value="Unassembled WGS sequence"/>
</dbReference>
<feature type="compositionally biased region" description="Basic and acidic residues" evidence="15">
    <location>
        <begin position="136"/>
        <end position="152"/>
    </location>
</feature>
<feature type="region of interest" description="Disordered" evidence="15">
    <location>
        <begin position="136"/>
        <end position="233"/>
    </location>
</feature>
<feature type="compositionally biased region" description="Polar residues" evidence="15">
    <location>
        <begin position="200"/>
        <end position="212"/>
    </location>
</feature>
<keyword evidence="5" id="KW-0677">Repeat</keyword>
<evidence type="ECO:0000313" key="17">
    <source>
        <dbReference type="Proteomes" id="UP000007648"/>
    </source>
</evidence>
<feature type="compositionally biased region" description="Low complexity" evidence="15">
    <location>
        <begin position="262"/>
        <end position="284"/>
    </location>
</feature>
<keyword evidence="6 13" id="KW-0802">TPR repeat</keyword>
<dbReference type="GO" id="GO:0000776">
    <property type="term" value="C:kinetochore"/>
    <property type="evidence" value="ECO:0007669"/>
    <property type="project" value="Ensembl"/>
</dbReference>
<sequence>MTDEILMTQDCIFIFPPTPSNSQSILQSTMEHVEGSDQNINIKEESLPSEVEDRSVIHHVTEEEQGQLLFHEETIDLGGDEFGSEENETISEDSNNFIDKLNEHMMESVIISDSPNNSEDDTGELGCLQDIVETAEDKSDHSLEQVLDKEEIVTLSNESETDHDDTPKDISDMTSDSRTSLKEELTQEETKDESMFENEGTVQSVPSDNKTNSQEQMSEISSSQSSKDDPIPVCTIFSQSNQANSQPQLFLHDGFEPQMVKSPSFSSASETSAKTPPQVVQPSPSLSKFFGDTVNTNSLASDFFDSFTTSTFISVSNPNAGTSVPEKLSSLSTPLGESSPDSADPSYPMGIERSESGVSTASLETSQSPKPFSQIQAVFAGSDDPFATALNMSEIDRRNDAWLPSEETRNVLISVATQQYSTVFIDKENLTMPGLKFDNIQGDAVKDLMLRFLGEQAAAKRQVLNANSVEQSFVGLKQLINSKNWRAAVDLCGRLLTAHGQGYGKSGLPTSHTTDSLQLWFVRLALLVKLSLFQNAEMEFEPFGNLDQPDLYYEYYPHVYPGRRGSMVPFSMRILHAELQQYLGNPQESLDRLHNLKTICSKILRNLEQGLAEDGSMNNITQENRHASVQLWRSRLGRVMYSMANCLLMMKDYVLAVDTYHSVIKYYPEQEPQLLSGIGRIFLQIGDIKMAEKYFQDVERVSQKLDGLQNKIMVLMNRAFLHLGQNNFAEAHKFFTEILRIEPTNAVANNNAAVCLLYLGKLKDSLRQLEGMVQQDPKHYLHESVLFNLTTMYELESSRSMQKKQSLLEAVAVKEGDSFNTQCLKLG</sequence>
<dbReference type="Pfam" id="PF14559">
    <property type="entry name" value="TPR_19"/>
    <property type="match status" value="1"/>
</dbReference>
<comment type="function">
    <text evidence="9">Component of the TRAPP complex, which is involved in endoplasmic reticulum to Golgi apparatus trafficking at a very early stage. Also plays a role in chromosome congression, kinetochore assembly and stability and controls the recruitment of CENPE to the kinetochores.</text>
</comment>
<keyword evidence="7" id="KW-0931">ER-Golgi transport</keyword>
<evidence type="ECO:0000256" key="2">
    <source>
        <dbReference type="ARBA" id="ARBA00004399"/>
    </source>
</evidence>
<evidence type="ECO:0000256" key="10">
    <source>
        <dbReference type="ARBA" id="ARBA00066258"/>
    </source>
</evidence>
<dbReference type="PROSITE" id="PS50005">
    <property type="entry name" value="TPR"/>
    <property type="match status" value="1"/>
</dbReference>
<evidence type="ECO:0000256" key="11">
    <source>
        <dbReference type="ARBA" id="ARBA00074587"/>
    </source>
</evidence>
<dbReference type="FunFam" id="1.25.40.10:FF:000170">
    <property type="entry name" value="Trafficking protein particle complex subunit 12"/>
    <property type="match status" value="1"/>
</dbReference>
<evidence type="ECO:0000256" key="1">
    <source>
        <dbReference type="ARBA" id="ARBA00004123"/>
    </source>
</evidence>
<feature type="compositionally biased region" description="Polar residues" evidence="15">
    <location>
        <begin position="329"/>
        <end position="341"/>
    </location>
</feature>
<evidence type="ECO:0000256" key="8">
    <source>
        <dbReference type="ARBA" id="ARBA00023242"/>
    </source>
</evidence>
<name>A0A7N4NFK4_SARHA</name>
<organism evidence="16 17">
    <name type="scientific">Sarcophilus harrisii</name>
    <name type="common">Tasmanian devil</name>
    <name type="synonym">Sarcophilus laniarius</name>
    <dbReference type="NCBI Taxonomy" id="9305"/>
    <lineage>
        <taxon>Eukaryota</taxon>
        <taxon>Metazoa</taxon>
        <taxon>Chordata</taxon>
        <taxon>Craniata</taxon>
        <taxon>Vertebrata</taxon>
        <taxon>Euteleostomi</taxon>
        <taxon>Mammalia</taxon>
        <taxon>Metatheria</taxon>
        <taxon>Dasyuromorphia</taxon>
        <taxon>Dasyuridae</taxon>
        <taxon>Sarcophilus</taxon>
    </lineage>
</organism>
<dbReference type="GO" id="GO:1905342">
    <property type="term" value="P:positive regulation of protein localization to kinetochore"/>
    <property type="evidence" value="ECO:0007669"/>
    <property type="project" value="Ensembl"/>
</dbReference>
<evidence type="ECO:0000256" key="13">
    <source>
        <dbReference type="PROSITE-ProRule" id="PRU00339"/>
    </source>
</evidence>
<dbReference type="GO" id="GO:0090234">
    <property type="term" value="P:regulation of kinetochore assembly"/>
    <property type="evidence" value="ECO:0007669"/>
    <property type="project" value="Ensembl"/>
</dbReference>
<dbReference type="GO" id="GO:0030008">
    <property type="term" value="C:TRAPP complex"/>
    <property type="evidence" value="ECO:0007669"/>
    <property type="project" value="Ensembl"/>
</dbReference>
<keyword evidence="17" id="KW-1185">Reference proteome</keyword>
<dbReference type="GO" id="GO:0006888">
    <property type="term" value="P:endoplasmic reticulum to Golgi vesicle-mediated transport"/>
    <property type="evidence" value="ECO:0007669"/>
    <property type="project" value="Ensembl"/>
</dbReference>
<evidence type="ECO:0000313" key="16">
    <source>
        <dbReference type="Ensembl" id="ENSSHAP00000022472.1"/>
    </source>
</evidence>
<keyword evidence="14" id="KW-0175">Coiled coil</keyword>
<proteinExistence type="predicted"/>
<dbReference type="GO" id="GO:0048471">
    <property type="term" value="C:perinuclear region of cytoplasm"/>
    <property type="evidence" value="ECO:0007669"/>
    <property type="project" value="Ensembl"/>
</dbReference>
<dbReference type="SUPFAM" id="SSF48452">
    <property type="entry name" value="TPR-like"/>
    <property type="match status" value="1"/>
</dbReference>
<dbReference type="GeneTree" id="ENSGT00390000002448"/>
<evidence type="ECO:0000256" key="14">
    <source>
        <dbReference type="SAM" id="Coils"/>
    </source>
</evidence>
<evidence type="ECO:0000256" key="15">
    <source>
        <dbReference type="SAM" id="MobiDB-lite"/>
    </source>
</evidence>
<keyword evidence="8" id="KW-0539">Nucleus</keyword>
<feature type="compositionally biased region" description="Basic and acidic residues" evidence="15">
    <location>
        <begin position="179"/>
        <end position="194"/>
    </location>
</feature>
<reference evidence="16 17" key="1">
    <citation type="journal article" date="2011" name="Proc. Natl. Acad. Sci. U.S.A.">
        <title>Genetic diversity and population structure of the endangered marsupial Sarcophilus harrisii (Tasmanian devil).</title>
        <authorList>
            <person name="Miller W."/>
            <person name="Hayes V.M."/>
            <person name="Ratan A."/>
            <person name="Petersen D.C."/>
            <person name="Wittekindt N.E."/>
            <person name="Miller J."/>
            <person name="Walenz B."/>
            <person name="Knight J."/>
            <person name="Qi J."/>
            <person name="Zhao F."/>
            <person name="Wang Q."/>
            <person name="Bedoya-Reina O.C."/>
            <person name="Katiyar N."/>
            <person name="Tomsho L.P."/>
            <person name="Kasson L.M."/>
            <person name="Hardie R.A."/>
            <person name="Woodbridge P."/>
            <person name="Tindall E.A."/>
            <person name="Bertelsen M.F."/>
            <person name="Dixon D."/>
            <person name="Pyecroft S."/>
            <person name="Helgen K.M."/>
            <person name="Lesk A.M."/>
            <person name="Pringle T.H."/>
            <person name="Patterson N."/>
            <person name="Zhang Y."/>
            <person name="Kreiss A."/>
            <person name="Woods G.M."/>
            <person name="Jones M.E."/>
            <person name="Schuster S.C."/>
        </authorList>
    </citation>
    <scope>NUCLEOTIDE SEQUENCE [LARGE SCALE GENOMIC DNA]</scope>
</reference>
<dbReference type="Ensembl" id="ENSSHAT00000026325.1">
    <property type="protein sequence ID" value="ENSSHAP00000022472.1"/>
    <property type="gene ID" value="ENSSHAG00000013794.2"/>
</dbReference>
<dbReference type="InParanoid" id="A0A7N4NFK4"/>
<gene>
    <name evidence="16" type="primary">TRAPPC12</name>
</gene>
<dbReference type="PANTHER" id="PTHR21581:SF6">
    <property type="entry name" value="TRAFFICKING PROTEIN PARTICLE COMPLEX SUBUNIT 12"/>
    <property type="match status" value="1"/>
</dbReference>
<evidence type="ECO:0000256" key="5">
    <source>
        <dbReference type="ARBA" id="ARBA00022737"/>
    </source>
</evidence>
<keyword evidence="4" id="KW-0597">Phosphoprotein</keyword>
<evidence type="ECO:0000256" key="9">
    <source>
        <dbReference type="ARBA" id="ARBA00058339"/>
    </source>
</evidence>
<comment type="subunit">
    <text evidence="10">Component of the multisubunit TRAPP (transport protein particle) complex, which includes at least TRAPPC2, TRAPPC2L, TRAPPC3, TRAPPC3L, TRAPPC4, TRAPPC5, TRAPPC8, TRAPPC9, TRAPPC10, TRAPPC11 and TRAPPC12. Interacts with CENPE.</text>
</comment>
<comment type="subcellular location">
    <subcellularLocation>
        <location evidence="2">Endoplasmic reticulum-Golgi intermediate compartment</location>
    </subcellularLocation>
    <subcellularLocation>
        <location evidence="1">Nucleus</location>
    </subcellularLocation>
</comment>
<feature type="coiled-coil region" evidence="14">
    <location>
        <begin position="691"/>
        <end position="718"/>
    </location>
</feature>
<feature type="compositionally biased region" description="Polar residues" evidence="15">
    <location>
        <begin position="356"/>
        <end position="369"/>
    </location>
</feature>
<dbReference type="GO" id="GO:0051310">
    <property type="term" value="P:metaphase chromosome alignment"/>
    <property type="evidence" value="ECO:0007669"/>
    <property type="project" value="Ensembl"/>
</dbReference>
<dbReference type="SMART" id="SM00028">
    <property type="entry name" value="TPR"/>
    <property type="match status" value="4"/>
</dbReference>
<accession>A0A7N4NFK4</accession>
<evidence type="ECO:0000256" key="3">
    <source>
        <dbReference type="ARBA" id="ARBA00022448"/>
    </source>
</evidence>
<evidence type="ECO:0000256" key="7">
    <source>
        <dbReference type="ARBA" id="ARBA00022892"/>
    </source>
</evidence>
<evidence type="ECO:0000256" key="6">
    <source>
        <dbReference type="ARBA" id="ARBA00022803"/>
    </source>
</evidence>
<protein>
    <recommendedName>
        <fullName evidence="11">Trafficking protein particle complex subunit 12</fullName>
    </recommendedName>
    <alternativeName>
        <fullName evidence="12">Tetratricopeptide repeat protein 15</fullName>
    </alternativeName>
</protein>
<dbReference type="Gene3D" id="1.25.40.10">
    <property type="entry name" value="Tetratricopeptide repeat domain"/>
    <property type="match status" value="1"/>
</dbReference>
<dbReference type="GO" id="GO:0005794">
    <property type="term" value="C:Golgi apparatus"/>
    <property type="evidence" value="ECO:0007669"/>
    <property type="project" value="Ensembl"/>
</dbReference>
<feature type="region of interest" description="Disordered" evidence="15">
    <location>
        <begin position="260"/>
        <end position="284"/>
    </location>
</feature>
<evidence type="ECO:0000256" key="4">
    <source>
        <dbReference type="ARBA" id="ARBA00022553"/>
    </source>
</evidence>
<reference evidence="16" key="2">
    <citation type="submission" date="2025-08" db="UniProtKB">
        <authorList>
            <consortium name="Ensembl"/>
        </authorList>
    </citation>
    <scope>IDENTIFICATION</scope>
</reference>
<dbReference type="PANTHER" id="PTHR21581">
    <property type="entry name" value="D-ALANYL-D-ALANINE CARBOXYPEPTIDASE"/>
    <property type="match status" value="1"/>
</dbReference>
<feature type="compositionally biased region" description="Low complexity" evidence="15">
    <location>
        <begin position="213"/>
        <end position="225"/>
    </location>
</feature>
<feature type="repeat" description="TPR" evidence="13">
    <location>
        <begin position="712"/>
        <end position="745"/>
    </location>
</feature>
<reference evidence="16" key="3">
    <citation type="submission" date="2025-09" db="UniProtKB">
        <authorList>
            <consortium name="Ensembl"/>
        </authorList>
    </citation>
    <scope>IDENTIFICATION</scope>
</reference>
<dbReference type="InterPro" id="IPR011990">
    <property type="entry name" value="TPR-like_helical_dom_sf"/>
</dbReference>
<dbReference type="GO" id="GO:0005654">
    <property type="term" value="C:nucleoplasm"/>
    <property type="evidence" value="ECO:0007669"/>
    <property type="project" value="Ensembl"/>
</dbReference>
<dbReference type="Pfam" id="PF13174">
    <property type="entry name" value="TPR_6"/>
    <property type="match status" value="1"/>
</dbReference>
<keyword evidence="3" id="KW-0813">Transport</keyword>
<dbReference type="InterPro" id="IPR019734">
    <property type="entry name" value="TPR_rpt"/>
</dbReference>
<evidence type="ECO:0000256" key="12">
    <source>
        <dbReference type="ARBA" id="ARBA00081147"/>
    </source>
</evidence>